<dbReference type="EMBL" id="JAIWYP010000008">
    <property type="protein sequence ID" value="KAH3784968.1"/>
    <property type="molecule type" value="Genomic_DNA"/>
</dbReference>
<reference evidence="1" key="2">
    <citation type="submission" date="2020-11" db="EMBL/GenBank/DDBJ databases">
        <authorList>
            <person name="McCartney M.A."/>
            <person name="Auch B."/>
            <person name="Kono T."/>
            <person name="Mallez S."/>
            <person name="Becker A."/>
            <person name="Gohl D.M."/>
            <person name="Silverstein K.A.T."/>
            <person name="Koren S."/>
            <person name="Bechman K.B."/>
            <person name="Herman A."/>
            <person name="Abrahante J.E."/>
            <person name="Garbe J."/>
        </authorList>
    </citation>
    <scope>NUCLEOTIDE SEQUENCE</scope>
    <source>
        <strain evidence="1">Duluth1</strain>
        <tissue evidence="1">Whole animal</tissue>
    </source>
</reference>
<reference evidence="1" key="1">
    <citation type="journal article" date="2019" name="bioRxiv">
        <title>The Genome of the Zebra Mussel, Dreissena polymorpha: A Resource for Invasive Species Research.</title>
        <authorList>
            <person name="McCartney M.A."/>
            <person name="Auch B."/>
            <person name="Kono T."/>
            <person name="Mallez S."/>
            <person name="Zhang Y."/>
            <person name="Obille A."/>
            <person name="Becker A."/>
            <person name="Abrahante J.E."/>
            <person name="Garbe J."/>
            <person name="Badalamenti J.P."/>
            <person name="Herman A."/>
            <person name="Mangelson H."/>
            <person name="Liachko I."/>
            <person name="Sullivan S."/>
            <person name="Sone E.D."/>
            <person name="Koren S."/>
            <person name="Silverstein K.A.T."/>
            <person name="Beckman K.B."/>
            <person name="Gohl D.M."/>
        </authorList>
    </citation>
    <scope>NUCLEOTIDE SEQUENCE</scope>
    <source>
        <strain evidence="1">Duluth1</strain>
        <tissue evidence="1">Whole animal</tissue>
    </source>
</reference>
<gene>
    <name evidence="1" type="ORF">DPMN_163042</name>
</gene>
<dbReference type="Proteomes" id="UP000828390">
    <property type="component" value="Unassembled WGS sequence"/>
</dbReference>
<accession>A0A9D4IUU8</accession>
<protein>
    <submittedName>
        <fullName evidence="1">Uncharacterized protein</fullName>
    </submittedName>
</protein>
<organism evidence="1 2">
    <name type="scientific">Dreissena polymorpha</name>
    <name type="common">Zebra mussel</name>
    <name type="synonym">Mytilus polymorpha</name>
    <dbReference type="NCBI Taxonomy" id="45954"/>
    <lineage>
        <taxon>Eukaryota</taxon>
        <taxon>Metazoa</taxon>
        <taxon>Spiralia</taxon>
        <taxon>Lophotrochozoa</taxon>
        <taxon>Mollusca</taxon>
        <taxon>Bivalvia</taxon>
        <taxon>Autobranchia</taxon>
        <taxon>Heteroconchia</taxon>
        <taxon>Euheterodonta</taxon>
        <taxon>Imparidentia</taxon>
        <taxon>Neoheterodontei</taxon>
        <taxon>Myida</taxon>
        <taxon>Dreissenoidea</taxon>
        <taxon>Dreissenidae</taxon>
        <taxon>Dreissena</taxon>
    </lineage>
</organism>
<dbReference type="AlphaFoldDB" id="A0A9D4IUU8"/>
<evidence type="ECO:0000313" key="2">
    <source>
        <dbReference type="Proteomes" id="UP000828390"/>
    </source>
</evidence>
<feature type="non-terminal residue" evidence="1">
    <location>
        <position position="1"/>
    </location>
</feature>
<keyword evidence="2" id="KW-1185">Reference proteome</keyword>
<name>A0A9D4IUU8_DREPO</name>
<comment type="caution">
    <text evidence="1">The sequence shown here is derived from an EMBL/GenBank/DDBJ whole genome shotgun (WGS) entry which is preliminary data.</text>
</comment>
<evidence type="ECO:0000313" key="1">
    <source>
        <dbReference type="EMBL" id="KAH3784968.1"/>
    </source>
</evidence>
<proteinExistence type="predicted"/>
<sequence>MQRQVLHLTVKVKEGDMDMRIQELWQCQHWTIIPRYNDVLSNLISAPGDVLRNGVLSLVSVWACQIHFISYSATLLWREVPLHLLQIWTIHTARKMLPAVQR</sequence>